<dbReference type="RefSeq" id="WP_269426343.1">
    <property type="nucleotide sequence ID" value="NZ_JAPWGM010000001.1"/>
</dbReference>
<proteinExistence type="predicted"/>
<dbReference type="Proteomes" id="UP001144347">
    <property type="component" value="Unassembled WGS sequence"/>
</dbReference>
<dbReference type="EMBL" id="JAPWGM010000001">
    <property type="protein sequence ID" value="MCZ4243276.1"/>
    <property type="molecule type" value="Genomic_DNA"/>
</dbReference>
<dbReference type="Gene3D" id="2.60.40.1740">
    <property type="entry name" value="hypothetical protein (bacova_03559)"/>
    <property type="match status" value="1"/>
</dbReference>
<dbReference type="InterPro" id="IPR013728">
    <property type="entry name" value="BT_3987-like_N"/>
</dbReference>
<evidence type="ECO:0000313" key="3">
    <source>
        <dbReference type="EMBL" id="MCZ4243276.1"/>
    </source>
</evidence>
<name>A0ABT4L5S7_9SPHI</name>
<keyword evidence="4" id="KW-1185">Reference proteome</keyword>
<evidence type="ECO:0000256" key="1">
    <source>
        <dbReference type="SAM" id="SignalP"/>
    </source>
</evidence>
<evidence type="ECO:0000259" key="2">
    <source>
        <dbReference type="Pfam" id="PF08522"/>
    </source>
</evidence>
<reference evidence="3" key="1">
    <citation type="submission" date="2022-12" db="EMBL/GenBank/DDBJ databases">
        <title>Genome sequence of HCMS5-2.</title>
        <authorList>
            <person name="Woo H."/>
        </authorList>
    </citation>
    <scope>NUCLEOTIDE SEQUENCE</scope>
    <source>
        <strain evidence="3">HCMS5-2</strain>
    </source>
</reference>
<evidence type="ECO:0000313" key="4">
    <source>
        <dbReference type="Proteomes" id="UP001144347"/>
    </source>
</evidence>
<protein>
    <submittedName>
        <fullName evidence="3">DUF1735 domain-containing protein</fullName>
    </submittedName>
</protein>
<organism evidence="3 4">
    <name type="scientific">Pedobacter punctiformis</name>
    <dbReference type="NCBI Taxonomy" id="3004097"/>
    <lineage>
        <taxon>Bacteria</taxon>
        <taxon>Pseudomonadati</taxon>
        <taxon>Bacteroidota</taxon>
        <taxon>Sphingobacteriia</taxon>
        <taxon>Sphingobacteriales</taxon>
        <taxon>Sphingobacteriaceae</taxon>
        <taxon>Pedobacter</taxon>
    </lineage>
</organism>
<dbReference type="PROSITE" id="PS51257">
    <property type="entry name" value="PROKAR_LIPOPROTEIN"/>
    <property type="match status" value="1"/>
</dbReference>
<feature type="signal peptide" evidence="1">
    <location>
        <begin position="1"/>
        <end position="22"/>
    </location>
</feature>
<sequence length="292" mass="30606">MKKIINLLVALIFISGLSSCLKDDTIIGPDSPGAIKNIVEFKNVGAIASSTTAPFAVYIPFTLKPTATSAEFEGIINYAGADTAPSDIVVNIAADPSVIATYNAKVSGAAYAALPASSYSFPATVTIPAGQREAKFKITVKPNTFDATKENALALRITSASTGVISGNFGAVIFSMPLESVWQGTYDVHINNNYGTIDGNIGNFSDTGIKLATVGPNRLRTLSVADTYSGSTTFQFNGDNTSITGVVVISGTTTFATSIQGIDLIDPVNGKFTIRYTWGGRGMTETWTRTGP</sequence>
<feature type="chain" id="PRO_5047176458" evidence="1">
    <location>
        <begin position="23"/>
        <end position="292"/>
    </location>
</feature>
<accession>A0ABT4L5S7</accession>
<comment type="caution">
    <text evidence="3">The sequence shown here is derived from an EMBL/GenBank/DDBJ whole genome shotgun (WGS) entry which is preliminary data.</text>
</comment>
<dbReference type="Pfam" id="PF08522">
    <property type="entry name" value="BT_3987-like_N"/>
    <property type="match status" value="1"/>
</dbReference>
<keyword evidence="1" id="KW-0732">Signal</keyword>
<feature type="domain" description="BT-3987-like N-terminal" evidence="2">
    <location>
        <begin position="61"/>
        <end position="162"/>
    </location>
</feature>
<gene>
    <name evidence="3" type="ORF">O0955_04595</name>
</gene>